<dbReference type="STRING" id="2741.SAMN04489866_103101"/>
<dbReference type="PROSITE" id="PS00903">
    <property type="entry name" value="CYT_DCMP_DEAMINASES_1"/>
    <property type="match status" value="1"/>
</dbReference>
<dbReference type="AlphaFoldDB" id="A0A1G6UPM5"/>
<accession>A0A1G6UPM5</accession>
<dbReference type="RefSeq" id="WP_091791365.1">
    <property type="nucleotide sequence ID" value="NZ_FNAF01000003.1"/>
</dbReference>
<evidence type="ECO:0000256" key="6">
    <source>
        <dbReference type="PIRSR" id="PIRSR006019-1"/>
    </source>
</evidence>
<feature type="binding site" evidence="7">
    <location>
        <position position="111"/>
    </location>
    <ligand>
        <name>Zn(2+)</name>
        <dbReference type="ChEBI" id="CHEBI:29105"/>
        <note>catalytic</note>
    </ligand>
</feature>
<dbReference type="EMBL" id="FNAF01000003">
    <property type="protein sequence ID" value="SDD42656.1"/>
    <property type="molecule type" value="Genomic_DNA"/>
</dbReference>
<dbReference type="OrthoDB" id="9788517at2"/>
<protein>
    <submittedName>
        <fullName evidence="9">dCMP deaminase</fullName>
    </submittedName>
</protein>
<organism evidence="9 10">
    <name type="scientific">Peptococcus niger</name>
    <dbReference type="NCBI Taxonomy" id="2741"/>
    <lineage>
        <taxon>Bacteria</taxon>
        <taxon>Bacillati</taxon>
        <taxon>Bacillota</taxon>
        <taxon>Clostridia</taxon>
        <taxon>Eubacteriales</taxon>
        <taxon>Peptococcaceae</taxon>
        <taxon>Peptococcus</taxon>
    </lineage>
</organism>
<sequence length="162" mass="17896">MLDRPDWDSYFMDIVQIVKNRSSCIRRQVGALLVKDHRIITTGYNGAPAGMAHCGDLGGCLRMKMGFAPGTGHEYCRALHAEQNAIMQAAIMGVSISDATLYCTDSPCTLCAKMLIGVGVRRVVFLGEYPDRLAMDLFAEAGIPLERYNPDTRQTERYLSEA</sequence>
<dbReference type="InterPro" id="IPR016473">
    <property type="entry name" value="dCMP_deaminase"/>
</dbReference>
<gene>
    <name evidence="9" type="ORF">SAMN04489866_103101</name>
</gene>
<evidence type="ECO:0000256" key="1">
    <source>
        <dbReference type="ARBA" id="ARBA00001947"/>
    </source>
</evidence>
<dbReference type="PROSITE" id="PS51747">
    <property type="entry name" value="CYT_DCMP_DEAMINASES_2"/>
    <property type="match status" value="1"/>
</dbReference>
<dbReference type="SUPFAM" id="SSF53927">
    <property type="entry name" value="Cytidine deaminase-like"/>
    <property type="match status" value="1"/>
</dbReference>
<dbReference type="CDD" id="cd01286">
    <property type="entry name" value="deoxycytidylate_deaminase"/>
    <property type="match status" value="1"/>
</dbReference>
<dbReference type="GO" id="GO:0006220">
    <property type="term" value="P:pyrimidine nucleotide metabolic process"/>
    <property type="evidence" value="ECO:0007669"/>
    <property type="project" value="InterPro"/>
</dbReference>
<dbReference type="GO" id="GO:0008270">
    <property type="term" value="F:zinc ion binding"/>
    <property type="evidence" value="ECO:0007669"/>
    <property type="project" value="InterPro"/>
</dbReference>
<feature type="binding site" evidence="7">
    <location>
        <position position="80"/>
    </location>
    <ligand>
        <name>Zn(2+)</name>
        <dbReference type="ChEBI" id="CHEBI:29105"/>
        <note>catalytic</note>
    </ligand>
</feature>
<evidence type="ECO:0000256" key="7">
    <source>
        <dbReference type="PIRSR" id="PIRSR006019-2"/>
    </source>
</evidence>
<dbReference type="PIRSF" id="PIRSF006019">
    <property type="entry name" value="dCMP_deaminase"/>
    <property type="match status" value="1"/>
</dbReference>
<keyword evidence="5 7" id="KW-0862">Zinc</keyword>
<dbReference type="Gene3D" id="3.40.140.10">
    <property type="entry name" value="Cytidine Deaminase, domain 2"/>
    <property type="match status" value="1"/>
</dbReference>
<evidence type="ECO:0000313" key="10">
    <source>
        <dbReference type="Proteomes" id="UP000198995"/>
    </source>
</evidence>
<dbReference type="PANTHER" id="PTHR11086:SF18">
    <property type="entry name" value="DEOXYCYTIDYLATE DEAMINASE"/>
    <property type="match status" value="1"/>
</dbReference>
<keyword evidence="3 7" id="KW-0479">Metal-binding</keyword>
<dbReference type="PANTHER" id="PTHR11086">
    <property type="entry name" value="DEOXYCYTIDYLATE DEAMINASE-RELATED"/>
    <property type="match status" value="1"/>
</dbReference>
<evidence type="ECO:0000313" key="9">
    <source>
        <dbReference type="EMBL" id="SDD42656.1"/>
    </source>
</evidence>
<comment type="cofactor">
    <cofactor evidence="1 7">
        <name>Zn(2+)</name>
        <dbReference type="ChEBI" id="CHEBI:29105"/>
    </cofactor>
</comment>
<dbReference type="InterPro" id="IPR015517">
    <property type="entry name" value="dCMP_deaminase-rel"/>
</dbReference>
<feature type="binding site" evidence="7">
    <location>
        <position position="108"/>
    </location>
    <ligand>
        <name>Zn(2+)</name>
        <dbReference type="ChEBI" id="CHEBI:29105"/>
        <note>catalytic</note>
    </ligand>
</feature>
<evidence type="ECO:0000256" key="5">
    <source>
        <dbReference type="ARBA" id="ARBA00022833"/>
    </source>
</evidence>
<evidence type="ECO:0000259" key="8">
    <source>
        <dbReference type="PROSITE" id="PS51747"/>
    </source>
</evidence>
<name>A0A1G6UPM5_PEPNI</name>
<dbReference type="GO" id="GO:0004132">
    <property type="term" value="F:dCMP deaminase activity"/>
    <property type="evidence" value="ECO:0007669"/>
    <property type="project" value="InterPro"/>
</dbReference>
<proteinExistence type="inferred from homology"/>
<dbReference type="InterPro" id="IPR002125">
    <property type="entry name" value="CMP_dCMP_dom"/>
</dbReference>
<evidence type="ECO:0000256" key="4">
    <source>
        <dbReference type="ARBA" id="ARBA00022801"/>
    </source>
</evidence>
<dbReference type="Proteomes" id="UP000198995">
    <property type="component" value="Unassembled WGS sequence"/>
</dbReference>
<feature type="domain" description="CMP/dCMP-type deaminase" evidence="8">
    <location>
        <begin position="6"/>
        <end position="156"/>
    </location>
</feature>
<evidence type="ECO:0000256" key="2">
    <source>
        <dbReference type="ARBA" id="ARBA00006576"/>
    </source>
</evidence>
<keyword evidence="10" id="KW-1185">Reference proteome</keyword>
<dbReference type="InterPro" id="IPR035105">
    <property type="entry name" value="Deoxycytidylate_deaminase_dom"/>
</dbReference>
<feature type="active site" description="Proton donor" evidence="6">
    <location>
        <position position="82"/>
    </location>
</feature>
<dbReference type="InterPro" id="IPR016192">
    <property type="entry name" value="APOBEC/CMP_deaminase_Zn-bd"/>
</dbReference>
<keyword evidence="4" id="KW-0378">Hydrolase</keyword>
<evidence type="ECO:0000256" key="3">
    <source>
        <dbReference type="ARBA" id="ARBA00022723"/>
    </source>
</evidence>
<dbReference type="GO" id="GO:0005737">
    <property type="term" value="C:cytoplasm"/>
    <property type="evidence" value="ECO:0007669"/>
    <property type="project" value="TreeGrafter"/>
</dbReference>
<dbReference type="Pfam" id="PF00383">
    <property type="entry name" value="dCMP_cyt_deam_1"/>
    <property type="match status" value="1"/>
</dbReference>
<reference evidence="9 10" key="1">
    <citation type="submission" date="2016-10" db="EMBL/GenBank/DDBJ databases">
        <authorList>
            <person name="de Groot N.N."/>
        </authorList>
    </citation>
    <scope>NUCLEOTIDE SEQUENCE [LARGE SCALE GENOMIC DNA]</scope>
    <source>
        <strain evidence="9 10">DSM 20475</strain>
    </source>
</reference>
<dbReference type="InterPro" id="IPR016193">
    <property type="entry name" value="Cytidine_deaminase-like"/>
</dbReference>
<comment type="similarity">
    <text evidence="2">Belongs to the cytidine and deoxycytidylate deaminase family.</text>
</comment>